<proteinExistence type="predicted"/>
<dbReference type="EMBL" id="KQ087295">
    <property type="protein sequence ID" value="KLT38589.1"/>
    <property type="molecule type" value="Genomic_DNA"/>
</dbReference>
<feature type="compositionally biased region" description="Low complexity" evidence="2">
    <location>
        <begin position="545"/>
        <end position="558"/>
    </location>
</feature>
<feature type="domain" description="Actin interacting protein 3 C-terminal" evidence="3">
    <location>
        <begin position="628"/>
        <end position="1038"/>
    </location>
</feature>
<feature type="compositionally biased region" description="Polar residues" evidence="2">
    <location>
        <begin position="496"/>
        <end position="505"/>
    </location>
</feature>
<dbReference type="InterPro" id="IPR022782">
    <property type="entry name" value="AIP3-like_C"/>
</dbReference>
<dbReference type="InterPro" id="IPR056279">
    <property type="entry name" value="Aip3p_Bud6_N"/>
</dbReference>
<evidence type="ECO:0000256" key="2">
    <source>
        <dbReference type="SAM" id="MobiDB-lite"/>
    </source>
</evidence>
<dbReference type="GeneID" id="28982204"/>
<dbReference type="GO" id="GO:0030010">
    <property type="term" value="P:establishment of cell polarity"/>
    <property type="evidence" value="ECO:0007669"/>
    <property type="project" value="TreeGrafter"/>
</dbReference>
<dbReference type="PANTHER" id="PTHR22741">
    <property type="entry name" value="P140CAP/SNIP-RELATED"/>
    <property type="match status" value="1"/>
</dbReference>
<feature type="compositionally biased region" description="Polar residues" evidence="2">
    <location>
        <begin position="381"/>
        <end position="390"/>
    </location>
</feature>
<feature type="region of interest" description="Disordered" evidence="2">
    <location>
        <begin position="541"/>
        <end position="568"/>
    </location>
</feature>
<feature type="compositionally biased region" description="Low complexity" evidence="2">
    <location>
        <begin position="51"/>
        <end position="77"/>
    </location>
</feature>
<reference evidence="4 5" key="1">
    <citation type="submission" date="2015-03" db="EMBL/GenBank/DDBJ databases">
        <title>Genomics and transcriptomics of the oil-accumulating basidiomycete yeast T. oleaginosus allow insights into substrate utilization and the diverse evolutionary trajectories of mating systems in fungi.</title>
        <authorList>
            <consortium name="DOE Joint Genome Institute"/>
            <person name="Kourist R."/>
            <person name="Kracht O."/>
            <person name="Bracharz F."/>
            <person name="Lipzen A."/>
            <person name="Nolan M."/>
            <person name="Ohm R."/>
            <person name="Grigoriev I."/>
            <person name="Sun S."/>
            <person name="Heitman J."/>
            <person name="Bruck T."/>
            <person name="Nowrousian M."/>
        </authorList>
    </citation>
    <scope>NUCLEOTIDE SEQUENCE [LARGE SCALE GENOMIC DNA]</scope>
    <source>
        <strain evidence="4 5">IBC0246</strain>
    </source>
</reference>
<dbReference type="PANTHER" id="PTHR22741:SF10">
    <property type="entry name" value="COILED-COIL DOMAIN-CONTAINING PROTEIN CG32809"/>
    <property type="match status" value="1"/>
</dbReference>
<feature type="compositionally biased region" description="Pro residues" evidence="2">
    <location>
        <begin position="469"/>
        <end position="480"/>
    </location>
</feature>
<dbReference type="Pfam" id="PF03915">
    <property type="entry name" value="AIP3"/>
    <property type="match status" value="1"/>
</dbReference>
<feature type="region of interest" description="Disordered" evidence="2">
    <location>
        <begin position="1"/>
        <end position="118"/>
    </location>
</feature>
<sequence>MSRPAISYPIPTDEPPPLSTPSGYYAPPSPRGSPASFRDLSSSTPGSMPVGSQPAGGSHHAGGSHTGSSSHPHTSHTGHGGGLGSGGSGFSGTGGAGSYDGGRNSRQVSGPRAPSSTSTLDSYITRLLVVTKQLLQGLEQWAKHELSEEAVSDIYVRLGNGFELCVSTFRRAGISTTDLDSVPSDLREILERALAEEPTQDTLNLYLPDIRAIIFNLLNGLKNKQMAYKRHLAERAPHPDPVTPQRPQPRQAAPPAEMEARSVRSMASTDGPTSPASLTGNLPGASARPPLAERAQHRERAPRPAPPDAFRPSRSRPAPDGSVRTLSSGSIERPVPRATSPIPSVHSGFGTPPTGPVGPATMVSAPPPARHPRRPERTSRDSANPTSRFSADSDVSAISSQRPPSDGASVAPMTTMTMPIPIPHSHSRELPLPPGAGPSHIQLSPPPVAQAATTPPVPPLPAPSTEAPPKTPPPPSPGMPGLPMLNLPDQNEEPTETLNGVTTPLVSDDVHPAARSSFALLQRSDALERRASKRFSSYTFNKMVGTSPGKKTSSGTGSPPRPARRSNVHAIPPMPALAEAHTSLVVATTPPVSEPAHSPAESAELDSTPSTSVPVPPTEPTPGRVNVFLQLGRHVKKTAVELPLTMSSLRLLFMERFEYDPGMEDFPDVCIKDPRTTVQYELEDMDDVREGCLLVLDIEPLDQVKQHFDLNFASLAQDIKELKTSLAQSKRMSTTVPSASFLAVSPVLTAAPQLIDTPRSPVRTGSGPPPVAELRAHYEEVQSLRRDLAIMRQLHVDFLAQTKESFTALRAQNTAMREVVKTKMGGNRALLDNSKAKLEGQCQDTIQAVEEVSDTIDGAREDALRRGVTPPRGHLDKIKADLERATSLVDQFARDVTLAEPTWRATWLAELQRVTDEQRLLAYQNKLATDLKNDIKDATEMLDNVRAFVTQRAARPRFQPPPAETGSVRNLLLEIRTKESDPSARLRAIEEQAKVRERQLASRTDEFQDELGAFVQGKKLRKTGGTDEAERVRQRRQDQVIRRMLSGDGPNAGEPLSPQITGSRSASASGGAAPAGGAG</sequence>
<dbReference type="STRING" id="879819.A0A0J1ATE8"/>
<feature type="compositionally biased region" description="Low complexity" evidence="2">
    <location>
        <begin position="348"/>
        <end position="361"/>
    </location>
</feature>
<feature type="region of interest" description="Disordered" evidence="2">
    <location>
        <begin position="590"/>
        <end position="621"/>
    </location>
</feature>
<organism evidence="4 5">
    <name type="scientific">Cutaneotrichosporon oleaginosum</name>
    <dbReference type="NCBI Taxonomy" id="879819"/>
    <lineage>
        <taxon>Eukaryota</taxon>
        <taxon>Fungi</taxon>
        <taxon>Dikarya</taxon>
        <taxon>Basidiomycota</taxon>
        <taxon>Agaricomycotina</taxon>
        <taxon>Tremellomycetes</taxon>
        <taxon>Trichosporonales</taxon>
        <taxon>Trichosporonaceae</taxon>
        <taxon>Cutaneotrichosporon</taxon>
    </lineage>
</organism>
<dbReference type="InterPro" id="IPR005613">
    <property type="entry name" value="AIP3_C"/>
</dbReference>
<feature type="region of interest" description="Disordered" evidence="2">
    <location>
        <begin position="1042"/>
        <end position="1079"/>
    </location>
</feature>
<feature type="compositionally biased region" description="Polar residues" evidence="2">
    <location>
        <begin position="104"/>
        <end position="118"/>
    </location>
</feature>
<evidence type="ECO:0000313" key="4">
    <source>
        <dbReference type="EMBL" id="KLT38589.1"/>
    </source>
</evidence>
<dbReference type="RefSeq" id="XP_018275080.1">
    <property type="nucleotide sequence ID" value="XM_018421601.1"/>
</dbReference>
<feature type="compositionally biased region" description="Low complexity" evidence="2">
    <location>
        <begin position="310"/>
        <end position="320"/>
    </location>
</feature>
<dbReference type="Gene3D" id="1.20.58.1540">
    <property type="entry name" value="Actin interacting protein 3, C-terminal domain"/>
    <property type="match status" value="1"/>
</dbReference>
<feature type="compositionally biased region" description="Gly residues" evidence="2">
    <location>
        <begin position="78"/>
        <end position="100"/>
    </location>
</feature>
<dbReference type="Proteomes" id="UP000053611">
    <property type="component" value="Unassembled WGS sequence"/>
</dbReference>
<dbReference type="GO" id="GO:0051286">
    <property type="term" value="C:cell tip"/>
    <property type="evidence" value="ECO:0007669"/>
    <property type="project" value="TreeGrafter"/>
</dbReference>
<dbReference type="Pfam" id="PF23153">
    <property type="entry name" value="Aip3p_Bud6_N"/>
    <property type="match status" value="1"/>
</dbReference>
<accession>A0A0J1ATE8</accession>
<dbReference type="AlphaFoldDB" id="A0A0J1ATE8"/>
<feature type="region of interest" description="Disordered" evidence="2">
    <location>
        <begin position="235"/>
        <end position="508"/>
    </location>
</feature>
<evidence type="ECO:0000259" key="3">
    <source>
        <dbReference type="SMART" id="SM00806"/>
    </source>
</evidence>
<dbReference type="GO" id="GO:0005737">
    <property type="term" value="C:cytoplasm"/>
    <property type="evidence" value="ECO:0007669"/>
    <property type="project" value="TreeGrafter"/>
</dbReference>
<dbReference type="OrthoDB" id="783096at2759"/>
<name>A0A0J1ATE8_9TREE</name>
<keyword evidence="1" id="KW-0175">Coiled coil</keyword>
<feature type="compositionally biased region" description="Low complexity" evidence="2">
    <location>
        <begin position="1062"/>
        <end position="1072"/>
    </location>
</feature>
<evidence type="ECO:0000313" key="5">
    <source>
        <dbReference type="Proteomes" id="UP000053611"/>
    </source>
</evidence>
<gene>
    <name evidence="4" type="ORF">CC85DRAFT_280883</name>
</gene>
<protein>
    <submittedName>
        <fullName evidence="4">AIP3-domain-containing protein</fullName>
    </submittedName>
</protein>
<keyword evidence="5" id="KW-1185">Reference proteome</keyword>
<feature type="compositionally biased region" description="Polar residues" evidence="2">
    <location>
        <begin position="265"/>
        <end position="280"/>
    </location>
</feature>
<dbReference type="GO" id="GO:0005519">
    <property type="term" value="F:cytoskeletal regulatory protein binding"/>
    <property type="evidence" value="ECO:0007669"/>
    <property type="project" value="InterPro"/>
</dbReference>
<dbReference type="InterPro" id="IPR051825">
    <property type="entry name" value="SRCIN1"/>
</dbReference>
<dbReference type="SMART" id="SM00806">
    <property type="entry name" value="AIP3"/>
    <property type="match status" value="1"/>
</dbReference>
<evidence type="ECO:0000256" key="1">
    <source>
        <dbReference type="ARBA" id="ARBA00023054"/>
    </source>
</evidence>